<evidence type="ECO:0000259" key="6">
    <source>
        <dbReference type="Pfam" id="PF01628"/>
    </source>
</evidence>
<dbReference type="PANTHER" id="PTHR34824:SF1">
    <property type="entry name" value="HEAT-INDUCIBLE TRANSCRIPTION REPRESSOR HRCA"/>
    <property type="match status" value="1"/>
</dbReference>
<organism evidence="7 8">
    <name type="scientific">Aquisalimonas asiatica</name>
    <dbReference type="NCBI Taxonomy" id="406100"/>
    <lineage>
        <taxon>Bacteria</taxon>
        <taxon>Pseudomonadati</taxon>
        <taxon>Pseudomonadota</taxon>
        <taxon>Gammaproteobacteria</taxon>
        <taxon>Chromatiales</taxon>
        <taxon>Ectothiorhodospiraceae</taxon>
        <taxon>Aquisalimonas</taxon>
    </lineage>
</organism>
<comment type="function">
    <text evidence="5">Negative regulator of class I heat shock genes (grpE-dnaK-dnaJ and groELS operons). Prevents heat-shock induction of these operons.</text>
</comment>
<keyword evidence="2 5" id="KW-0805">Transcription regulation</keyword>
<gene>
    <name evidence="5" type="primary">hrcA</name>
    <name evidence="7" type="ORF">SAMN04488052_101655</name>
</gene>
<dbReference type="GO" id="GO:0003677">
    <property type="term" value="F:DNA binding"/>
    <property type="evidence" value="ECO:0007669"/>
    <property type="project" value="InterPro"/>
</dbReference>
<evidence type="ECO:0000256" key="1">
    <source>
        <dbReference type="ARBA" id="ARBA00022491"/>
    </source>
</evidence>
<proteinExistence type="inferred from homology"/>
<dbReference type="STRING" id="406100.SAMN04488052_101655"/>
<dbReference type="EMBL" id="FOEG01000001">
    <property type="protein sequence ID" value="SEO55185.1"/>
    <property type="molecule type" value="Genomic_DNA"/>
</dbReference>
<sequence length="352" mass="39011">MSRNTSDSELNERAQHLLKVMVKRYIRDGSPLGSRTLTREAGLDVSPATIRNVMADLEDLGYVRSPHTSAGRIPTDKGYRFFVDTLLAVQAMSRQAVHEADLQLPEGQSPDALVDSASNLLSGLTRLAGVVTLPRHLERSLRHVEFLPLSDRRVLAILVFNEQDVENRIVHTDRDYSQSELQQVTNYLNAEFAGRGVDTVRDQLLRSMESDKERMNALMNSVIELGGKVFSDDSPADGDDYVVAGQTNLMEFQELSNVEKLRSLFQAFTEKRDILHLLDQSLAADGVQIFIGEESGYKVFDGCSLVTSPYSAEGEVLGVLGVIGPTRMEYDRVIPIVDMTAKLLGSALNQSH</sequence>
<feature type="domain" description="Heat-inducible transcription repressor HrcA C-terminal" evidence="6">
    <location>
        <begin position="111"/>
        <end position="334"/>
    </location>
</feature>
<evidence type="ECO:0000256" key="3">
    <source>
        <dbReference type="ARBA" id="ARBA00023016"/>
    </source>
</evidence>
<dbReference type="Gene3D" id="1.10.10.10">
    <property type="entry name" value="Winged helix-like DNA-binding domain superfamily/Winged helix DNA-binding domain"/>
    <property type="match status" value="1"/>
</dbReference>
<evidence type="ECO:0000313" key="8">
    <source>
        <dbReference type="Proteomes" id="UP000199657"/>
    </source>
</evidence>
<keyword evidence="1 5" id="KW-0678">Repressor</keyword>
<dbReference type="Pfam" id="PF01628">
    <property type="entry name" value="HrcA"/>
    <property type="match status" value="1"/>
</dbReference>
<dbReference type="SUPFAM" id="SSF55781">
    <property type="entry name" value="GAF domain-like"/>
    <property type="match status" value="1"/>
</dbReference>
<comment type="similarity">
    <text evidence="5">Belongs to the HrcA family.</text>
</comment>
<dbReference type="PANTHER" id="PTHR34824">
    <property type="entry name" value="HEAT-INDUCIBLE TRANSCRIPTION REPRESSOR HRCA"/>
    <property type="match status" value="1"/>
</dbReference>
<dbReference type="PIRSF" id="PIRSF005485">
    <property type="entry name" value="HrcA"/>
    <property type="match status" value="1"/>
</dbReference>
<name>A0A1H8QLQ8_9GAMM</name>
<keyword evidence="4 5" id="KW-0804">Transcription</keyword>
<dbReference type="Proteomes" id="UP000199657">
    <property type="component" value="Unassembled WGS sequence"/>
</dbReference>
<protein>
    <recommendedName>
        <fullName evidence="5">Heat-inducible transcription repressor HrcA</fullName>
    </recommendedName>
</protein>
<dbReference type="Gene3D" id="3.30.390.60">
    <property type="entry name" value="Heat-inducible transcription repressor hrca homolog, domain 3"/>
    <property type="match status" value="1"/>
</dbReference>
<dbReference type="OrthoDB" id="9783139at2"/>
<dbReference type="SUPFAM" id="SSF46785">
    <property type="entry name" value="Winged helix' DNA-binding domain"/>
    <property type="match status" value="1"/>
</dbReference>
<dbReference type="InterPro" id="IPR029016">
    <property type="entry name" value="GAF-like_dom_sf"/>
</dbReference>
<accession>A0A1H8QLQ8</accession>
<dbReference type="InterPro" id="IPR021153">
    <property type="entry name" value="HrcA_C"/>
</dbReference>
<dbReference type="InterPro" id="IPR023120">
    <property type="entry name" value="WHTH_transcript_rep_HrcA_IDD"/>
</dbReference>
<evidence type="ECO:0000256" key="2">
    <source>
        <dbReference type="ARBA" id="ARBA00023015"/>
    </source>
</evidence>
<dbReference type="InterPro" id="IPR036390">
    <property type="entry name" value="WH_DNA-bd_sf"/>
</dbReference>
<keyword evidence="3 5" id="KW-0346">Stress response</keyword>
<dbReference type="NCBIfam" id="TIGR00331">
    <property type="entry name" value="hrcA"/>
    <property type="match status" value="1"/>
</dbReference>
<dbReference type="GO" id="GO:0045892">
    <property type="term" value="P:negative regulation of DNA-templated transcription"/>
    <property type="evidence" value="ECO:0007669"/>
    <property type="project" value="UniProtKB-UniRule"/>
</dbReference>
<evidence type="ECO:0000256" key="5">
    <source>
        <dbReference type="HAMAP-Rule" id="MF_00081"/>
    </source>
</evidence>
<evidence type="ECO:0000256" key="4">
    <source>
        <dbReference type="ARBA" id="ARBA00023163"/>
    </source>
</evidence>
<reference evidence="7 8" key="1">
    <citation type="submission" date="2016-10" db="EMBL/GenBank/DDBJ databases">
        <authorList>
            <person name="de Groot N.N."/>
        </authorList>
    </citation>
    <scope>NUCLEOTIDE SEQUENCE [LARGE SCALE GENOMIC DNA]</scope>
    <source>
        <strain evidence="7 8">CGMCC 1.6291</strain>
    </source>
</reference>
<dbReference type="HAMAP" id="MF_00081">
    <property type="entry name" value="HrcA"/>
    <property type="match status" value="1"/>
</dbReference>
<dbReference type="InterPro" id="IPR036388">
    <property type="entry name" value="WH-like_DNA-bd_sf"/>
</dbReference>
<dbReference type="InterPro" id="IPR002571">
    <property type="entry name" value="HrcA"/>
</dbReference>
<dbReference type="AlphaFoldDB" id="A0A1H8QLQ8"/>
<keyword evidence="8" id="KW-1185">Reference proteome</keyword>
<evidence type="ECO:0000313" key="7">
    <source>
        <dbReference type="EMBL" id="SEO55185.1"/>
    </source>
</evidence>
<dbReference type="Gene3D" id="3.30.450.40">
    <property type="match status" value="1"/>
</dbReference>
<dbReference type="RefSeq" id="WP_091639870.1">
    <property type="nucleotide sequence ID" value="NZ_FOEG01000001.1"/>
</dbReference>